<name>A0A4S8RB19_9HELO</name>
<protein>
    <submittedName>
        <fullName evidence="3">Uncharacterized protein</fullName>
    </submittedName>
</protein>
<keyword evidence="4" id="KW-1185">Reference proteome</keyword>
<evidence type="ECO:0000256" key="1">
    <source>
        <dbReference type="SAM" id="Coils"/>
    </source>
</evidence>
<dbReference type="EMBL" id="PQXL01000010">
    <property type="protein sequence ID" value="THV55323.1"/>
    <property type="molecule type" value="Genomic_DNA"/>
</dbReference>
<accession>A0A4S8RB19</accession>
<evidence type="ECO:0000313" key="3">
    <source>
        <dbReference type="EMBL" id="THV55323.1"/>
    </source>
</evidence>
<feature type="compositionally biased region" description="Polar residues" evidence="2">
    <location>
        <begin position="90"/>
        <end position="104"/>
    </location>
</feature>
<proteinExistence type="predicted"/>
<evidence type="ECO:0000313" key="4">
    <source>
        <dbReference type="Proteomes" id="UP000308671"/>
    </source>
</evidence>
<gene>
    <name evidence="3" type="ORF">BGAL_0010g00420</name>
</gene>
<dbReference type="OrthoDB" id="3519677at2759"/>
<sequence length="118" mass="13327">MVRLDLYIYSSYINFRTIDNVTTGNNPEDRVQKLETQVTDLKKTVADQENRIEEMEKLNPKKAIEDLTKRIQELESWPGTSEDALMKFLQDSSNDAEGKSSTKGPSDPAGEAEPSTED</sequence>
<dbReference type="Proteomes" id="UP000308671">
    <property type="component" value="Unassembled WGS sequence"/>
</dbReference>
<comment type="caution">
    <text evidence="3">The sequence shown here is derived from an EMBL/GenBank/DDBJ whole genome shotgun (WGS) entry which is preliminary data.</text>
</comment>
<keyword evidence="1" id="KW-0175">Coiled coil</keyword>
<feature type="coiled-coil region" evidence="1">
    <location>
        <begin position="31"/>
        <end position="58"/>
    </location>
</feature>
<dbReference type="AlphaFoldDB" id="A0A4S8RB19"/>
<organism evidence="3 4">
    <name type="scientific">Botrytis galanthina</name>
    <dbReference type="NCBI Taxonomy" id="278940"/>
    <lineage>
        <taxon>Eukaryota</taxon>
        <taxon>Fungi</taxon>
        <taxon>Dikarya</taxon>
        <taxon>Ascomycota</taxon>
        <taxon>Pezizomycotina</taxon>
        <taxon>Leotiomycetes</taxon>
        <taxon>Helotiales</taxon>
        <taxon>Sclerotiniaceae</taxon>
        <taxon>Botrytis</taxon>
    </lineage>
</organism>
<evidence type="ECO:0000256" key="2">
    <source>
        <dbReference type="SAM" id="MobiDB-lite"/>
    </source>
</evidence>
<feature type="region of interest" description="Disordered" evidence="2">
    <location>
        <begin position="75"/>
        <end position="118"/>
    </location>
</feature>
<reference evidence="3 4" key="1">
    <citation type="submission" date="2017-12" db="EMBL/GenBank/DDBJ databases">
        <title>Comparative genomics of Botrytis spp.</title>
        <authorList>
            <person name="Valero-Jimenez C.A."/>
            <person name="Tapia P."/>
            <person name="Veloso J."/>
            <person name="Silva-Moreno E."/>
            <person name="Staats M."/>
            <person name="Valdes J.H."/>
            <person name="Van Kan J.A.L."/>
        </authorList>
    </citation>
    <scope>NUCLEOTIDE SEQUENCE [LARGE SCALE GENOMIC DNA]</scope>
    <source>
        <strain evidence="3 4">MUCL435</strain>
    </source>
</reference>